<comment type="cofactor">
    <cofactor evidence="1 5">
        <name>pyridoxal 5'-phosphate</name>
        <dbReference type="ChEBI" id="CHEBI:597326"/>
    </cofactor>
</comment>
<keyword evidence="8" id="KW-1185">Reference proteome</keyword>
<sequence>MLKVQSKTGNYITIHGEHYSYFAGNDYLGLAHHPDVIQAATLALEKYGISFSASRQTTGTSEIHLELEQLLARFKTRQDAVVFATGYLGNRLLFHALKGQYSTVFADAQAHPSISDGVPGGIPSRIYEHCNPNHLEDLLKKNKKHRPLIITDGIFALTGKIAPVDEIYSLAEKYNALLIVDDAHATGVLGKNGTGTPEHFNLQNAKNLYQSETMSKALGAYGGFIAADETLIQSIRSKSTFYGASTALPPPLVAAGCASLSLIQQQPELREKLKKNAELIRKGIQNMEFHTTGEGTPIIPILFQSRQKTKALSEYLKENHIVAPAVDYPVKTDNFIIRITASTNHTTEQIENLLFILKKWREKYGTH</sequence>
<dbReference type="RefSeq" id="WP_119350369.1">
    <property type="nucleotide sequence ID" value="NZ_QWET01000008.1"/>
</dbReference>
<dbReference type="InterPro" id="IPR015424">
    <property type="entry name" value="PyrdxlP-dep_Trfase"/>
</dbReference>
<dbReference type="InterPro" id="IPR015421">
    <property type="entry name" value="PyrdxlP-dep_Trfase_major"/>
</dbReference>
<name>A0A399CZ18_9BACT</name>
<dbReference type="Gene3D" id="3.40.640.10">
    <property type="entry name" value="Type I PLP-dependent aspartate aminotransferase-like (Major domain)"/>
    <property type="match status" value="1"/>
</dbReference>
<dbReference type="Pfam" id="PF00155">
    <property type="entry name" value="Aminotran_1_2"/>
    <property type="match status" value="1"/>
</dbReference>
<comment type="caution">
    <text evidence="7">The sequence shown here is derived from an EMBL/GenBank/DDBJ whole genome shotgun (WGS) entry which is preliminary data.</text>
</comment>
<accession>A0A399CZ18</accession>
<gene>
    <name evidence="7" type="ORF">D1164_12760</name>
</gene>
<dbReference type="InterPro" id="IPR050087">
    <property type="entry name" value="AON_synthase_class-II"/>
</dbReference>
<organism evidence="7 8">
    <name type="scientific">Mariniphaga sediminis</name>
    <dbReference type="NCBI Taxonomy" id="1628158"/>
    <lineage>
        <taxon>Bacteria</taxon>
        <taxon>Pseudomonadati</taxon>
        <taxon>Bacteroidota</taxon>
        <taxon>Bacteroidia</taxon>
        <taxon>Marinilabiliales</taxon>
        <taxon>Prolixibacteraceae</taxon>
        <taxon>Mariniphaga</taxon>
    </lineage>
</organism>
<dbReference type="Proteomes" id="UP000266441">
    <property type="component" value="Unassembled WGS sequence"/>
</dbReference>
<dbReference type="Gene3D" id="3.90.1150.10">
    <property type="entry name" value="Aspartate Aminotransferase, domain 1"/>
    <property type="match status" value="1"/>
</dbReference>
<dbReference type="GO" id="GO:0008483">
    <property type="term" value="F:transaminase activity"/>
    <property type="evidence" value="ECO:0007669"/>
    <property type="project" value="UniProtKB-KW"/>
</dbReference>
<evidence type="ECO:0000313" key="8">
    <source>
        <dbReference type="Proteomes" id="UP000266441"/>
    </source>
</evidence>
<evidence type="ECO:0000259" key="6">
    <source>
        <dbReference type="Pfam" id="PF00155"/>
    </source>
</evidence>
<feature type="domain" description="Aminotransferase class I/classII large" evidence="6">
    <location>
        <begin position="22"/>
        <end position="354"/>
    </location>
</feature>
<keyword evidence="3 7" id="KW-0808">Transferase</keyword>
<dbReference type="EMBL" id="QWET01000008">
    <property type="protein sequence ID" value="RIH64904.1"/>
    <property type="molecule type" value="Genomic_DNA"/>
</dbReference>
<dbReference type="SUPFAM" id="SSF53383">
    <property type="entry name" value="PLP-dependent transferases"/>
    <property type="match status" value="1"/>
</dbReference>
<protein>
    <submittedName>
        <fullName evidence="7">Pyridoxal phosphate-dependent aminotransferase family protein</fullName>
    </submittedName>
</protein>
<evidence type="ECO:0000256" key="1">
    <source>
        <dbReference type="ARBA" id="ARBA00001933"/>
    </source>
</evidence>
<evidence type="ECO:0000256" key="3">
    <source>
        <dbReference type="ARBA" id="ARBA00022679"/>
    </source>
</evidence>
<reference evidence="7 8" key="1">
    <citation type="journal article" date="2015" name="Int. J. Syst. Evol. Microbiol.">
        <title>Mariniphaga sediminis sp. nov., isolated from coastal sediment.</title>
        <authorList>
            <person name="Wang F.Q."/>
            <person name="Shen Q.Y."/>
            <person name="Chen G.J."/>
            <person name="Du Z.J."/>
        </authorList>
    </citation>
    <scope>NUCLEOTIDE SEQUENCE [LARGE SCALE GENOMIC DNA]</scope>
    <source>
        <strain evidence="7 8">SY21</strain>
    </source>
</reference>
<dbReference type="PANTHER" id="PTHR13693">
    <property type="entry name" value="CLASS II AMINOTRANSFERASE/8-AMINO-7-OXONONANOATE SYNTHASE"/>
    <property type="match status" value="1"/>
</dbReference>
<evidence type="ECO:0000256" key="4">
    <source>
        <dbReference type="ARBA" id="ARBA00022898"/>
    </source>
</evidence>
<keyword evidence="4 5" id="KW-0663">Pyridoxal phosphate</keyword>
<proteinExistence type="inferred from homology"/>
<dbReference type="GO" id="GO:0030170">
    <property type="term" value="F:pyridoxal phosphate binding"/>
    <property type="evidence" value="ECO:0007669"/>
    <property type="project" value="InterPro"/>
</dbReference>
<dbReference type="OrthoDB" id="9807157at2"/>
<comment type="similarity">
    <text evidence="5">Belongs to the class-II pyridoxal-phosphate-dependent aminotransferase family.</text>
</comment>
<dbReference type="AlphaFoldDB" id="A0A399CZ18"/>
<evidence type="ECO:0000256" key="5">
    <source>
        <dbReference type="RuleBase" id="RU003693"/>
    </source>
</evidence>
<dbReference type="InterPro" id="IPR004839">
    <property type="entry name" value="Aminotransferase_I/II_large"/>
</dbReference>
<comment type="pathway">
    <text evidence="2">Lipid metabolism.</text>
</comment>
<dbReference type="PROSITE" id="PS00599">
    <property type="entry name" value="AA_TRANSFER_CLASS_2"/>
    <property type="match status" value="1"/>
</dbReference>
<dbReference type="InterPro" id="IPR015422">
    <property type="entry name" value="PyrdxlP-dep_Trfase_small"/>
</dbReference>
<evidence type="ECO:0000256" key="2">
    <source>
        <dbReference type="ARBA" id="ARBA00005189"/>
    </source>
</evidence>
<dbReference type="InterPro" id="IPR001917">
    <property type="entry name" value="Aminotrans_II_pyridoxalP_BS"/>
</dbReference>
<keyword evidence="7" id="KW-0032">Aminotransferase</keyword>
<evidence type="ECO:0000313" key="7">
    <source>
        <dbReference type="EMBL" id="RIH64904.1"/>
    </source>
</evidence>